<organism evidence="3 4">
    <name type="scientific">Stieleria maiorica</name>
    <dbReference type="NCBI Taxonomy" id="2795974"/>
    <lineage>
        <taxon>Bacteria</taxon>
        <taxon>Pseudomonadati</taxon>
        <taxon>Planctomycetota</taxon>
        <taxon>Planctomycetia</taxon>
        <taxon>Pirellulales</taxon>
        <taxon>Pirellulaceae</taxon>
        <taxon>Stieleria</taxon>
    </lineage>
</organism>
<feature type="domain" description="Ice-binding protein C-terminal" evidence="2">
    <location>
        <begin position="247"/>
        <end position="270"/>
    </location>
</feature>
<sequence precursor="true">MTNRNLLGRLCGIIALLLLFRTPACADPVLFLVDGNTSSLWSVNPTNGSATQVGNLGVTASLMGLAYDTVNDQLYMTSTSDINSQLYRVDMTTGQANLVGDTGFQAITGLTFDPASQVLYGGSGASDSLFTLDRVTGAATTVGSFGVDMRGHGMGYDPQTQRILMTDGFQDRLFAVDKTTGAATEIGATGLDSVAALAFHTGENRLYGINTNDDTLVRLNTSTGAGEVVGSLGFDAFNVGLAFRPSAVPEPSSGMLLLTLGVVAVSRTRRRSRPIGDASIRAGDSANLN</sequence>
<proteinExistence type="predicted"/>
<dbReference type="NCBIfam" id="TIGR02595">
    <property type="entry name" value="PEP_CTERM"/>
    <property type="match status" value="1"/>
</dbReference>
<evidence type="ECO:0000313" key="3">
    <source>
        <dbReference type="EMBL" id="QEF98259.1"/>
    </source>
</evidence>
<gene>
    <name evidence="3" type="ORF">Mal15_23080</name>
</gene>
<feature type="chain" id="PRO_5022730194" description="Ice-binding protein C-terminal domain-containing protein" evidence="1">
    <location>
        <begin position="27"/>
        <end position="289"/>
    </location>
</feature>
<protein>
    <recommendedName>
        <fullName evidence="2">Ice-binding protein C-terminal domain-containing protein</fullName>
    </recommendedName>
</protein>
<evidence type="ECO:0000259" key="2">
    <source>
        <dbReference type="Pfam" id="PF07589"/>
    </source>
</evidence>
<dbReference type="Pfam" id="PF07589">
    <property type="entry name" value="PEP-CTERM"/>
    <property type="match status" value="1"/>
</dbReference>
<dbReference type="AlphaFoldDB" id="A0A5B9MCL8"/>
<name>A0A5B9MCL8_9BACT</name>
<dbReference type="Proteomes" id="UP000321353">
    <property type="component" value="Chromosome"/>
</dbReference>
<dbReference type="SUPFAM" id="SSF75011">
    <property type="entry name" value="3-carboxy-cis,cis-mucoante lactonizing enzyme"/>
    <property type="match status" value="1"/>
</dbReference>
<dbReference type="EMBL" id="CP036264">
    <property type="protein sequence ID" value="QEF98259.1"/>
    <property type="molecule type" value="Genomic_DNA"/>
</dbReference>
<keyword evidence="1" id="KW-0732">Signal</keyword>
<dbReference type="KEGG" id="smam:Mal15_23080"/>
<dbReference type="Gene3D" id="2.130.10.10">
    <property type="entry name" value="YVTN repeat-like/Quinoprotein amine dehydrogenase"/>
    <property type="match status" value="1"/>
</dbReference>
<accession>A0A5B9MCL8</accession>
<dbReference type="InterPro" id="IPR015943">
    <property type="entry name" value="WD40/YVTN_repeat-like_dom_sf"/>
</dbReference>
<reference evidence="3 4" key="1">
    <citation type="submission" date="2019-02" db="EMBL/GenBank/DDBJ databases">
        <title>Planctomycetal bacteria perform biofilm scaping via a novel small molecule.</title>
        <authorList>
            <person name="Jeske O."/>
            <person name="Boedeker C."/>
            <person name="Wiegand S."/>
            <person name="Breitling P."/>
            <person name="Kallscheuer N."/>
            <person name="Jogler M."/>
            <person name="Rohde M."/>
            <person name="Petersen J."/>
            <person name="Medema M.H."/>
            <person name="Surup F."/>
            <person name="Jogler C."/>
        </authorList>
    </citation>
    <scope>NUCLEOTIDE SEQUENCE [LARGE SCALE GENOMIC DNA]</scope>
    <source>
        <strain evidence="3 4">Mal15</strain>
    </source>
</reference>
<evidence type="ECO:0000313" key="4">
    <source>
        <dbReference type="Proteomes" id="UP000321353"/>
    </source>
</evidence>
<evidence type="ECO:0000256" key="1">
    <source>
        <dbReference type="SAM" id="SignalP"/>
    </source>
</evidence>
<dbReference type="InterPro" id="IPR013424">
    <property type="entry name" value="Ice-binding_C"/>
</dbReference>
<dbReference type="RefSeq" id="WP_147867812.1">
    <property type="nucleotide sequence ID" value="NZ_CP036264.1"/>
</dbReference>
<feature type="signal peptide" evidence="1">
    <location>
        <begin position="1"/>
        <end position="26"/>
    </location>
</feature>
<keyword evidence="4" id="KW-1185">Reference proteome</keyword>